<dbReference type="InterPro" id="IPR027032">
    <property type="entry name" value="Twinkle-like"/>
</dbReference>
<feature type="domain" description="SF4 helicase" evidence="2">
    <location>
        <begin position="330"/>
        <end position="595"/>
    </location>
</feature>
<dbReference type="Pfam" id="PF13155">
    <property type="entry name" value="Toprim_2"/>
    <property type="match status" value="1"/>
</dbReference>
<dbReference type="CDD" id="cd01029">
    <property type="entry name" value="TOPRIM_primases"/>
    <property type="match status" value="1"/>
</dbReference>
<dbReference type="PANTHER" id="PTHR12873">
    <property type="entry name" value="T7-LIKE MITOCHONDRIAL DNA HELICASE"/>
    <property type="match status" value="1"/>
</dbReference>
<gene>
    <name evidence="3" type="ORF">PHAMO_280117</name>
</gene>
<dbReference type="PANTHER" id="PTHR12873:SF0">
    <property type="entry name" value="TWINKLE MTDNA HELICASE"/>
    <property type="match status" value="1"/>
</dbReference>
<evidence type="ECO:0000313" key="3">
    <source>
        <dbReference type="EMBL" id="CCG41583.1"/>
    </source>
</evidence>
<name>H8FT95_MAGML</name>
<dbReference type="InterPro" id="IPR027417">
    <property type="entry name" value="P-loop_NTPase"/>
</dbReference>
<dbReference type="Pfam" id="PF13481">
    <property type="entry name" value="AAA_25"/>
    <property type="match status" value="1"/>
</dbReference>
<dbReference type="SUPFAM" id="SSF52540">
    <property type="entry name" value="P-loop containing nucleoside triphosphate hydrolases"/>
    <property type="match status" value="1"/>
</dbReference>
<dbReference type="EMBL" id="CAHP01000021">
    <property type="protein sequence ID" value="CCG41583.1"/>
    <property type="molecule type" value="Genomic_DNA"/>
</dbReference>
<feature type="domain" description="Toprim" evidence="1">
    <location>
        <begin position="199"/>
        <end position="285"/>
    </location>
</feature>
<dbReference type="GO" id="GO:0006260">
    <property type="term" value="P:DNA replication"/>
    <property type="evidence" value="ECO:0007669"/>
    <property type="project" value="InterPro"/>
</dbReference>
<reference evidence="3 4" key="1">
    <citation type="journal article" date="2012" name="J. Bacteriol.">
        <title>Draft Genome Sequence of the Purple Photosynthetic Bacterium Phaeospirillum molischianum DSM120, a Particularly Versatile Bacterium.</title>
        <authorList>
            <person name="Duquesne K."/>
            <person name="Prima V."/>
            <person name="Ji B."/>
            <person name="Rouy Z."/>
            <person name="Medigue C."/>
            <person name="Talla E."/>
            <person name="Sturgis J.N."/>
        </authorList>
    </citation>
    <scope>NUCLEOTIDE SEQUENCE [LARGE SCALE GENOMIC DNA]</scope>
    <source>
        <strain evidence="4">DSM120</strain>
    </source>
</reference>
<dbReference type="OrthoDB" id="9763644at2"/>
<keyword evidence="3" id="KW-0347">Helicase</keyword>
<proteinExistence type="predicted"/>
<keyword evidence="3" id="KW-0378">Hydrolase</keyword>
<dbReference type="RefSeq" id="WP_002728807.1">
    <property type="nucleotide sequence ID" value="NZ_CAHP01000021.1"/>
</dbReference>
<dbReference type="GO" id="GO:0005524">
    <property type="term" value="F:ATP binding"/>
    <property type="evidence" value="ECO:0007669"/>
    <property type="project" value="InterPro"/>
</dbReference>
<keyword evidence="3" id="KW-0547">Nucleotide-binding</keyword>
<accession>H8FT95</accession>
<organism evidence="3 4">
    <name type="scientific">Magnetospirillum molischianum DSM 120</name>
    <dbReference type="NCBI Taxonomy" id="1150626"/>
    <lineage>
        <taxon>Bacteria</taxon>
        <taxon>Pseudomonadati</taxon>
        <taxon>Pseudomonadota</taxon>
        <taxon>Alphaproteobacteria</taxon>
        <taxon>Rhodospirillales</taxon>
        <taxon>Rhodospirillaceae</taxon>
        <taxon>Magnetospirillum</taxon>
    </lineage>
</organism>
<evidence type="ECO:0000259" key="1">
    <source>
        <dbReference type="PROSITE" id="PS50880"/>
    </source>
</evidence>
<dbReference type="InterPro" id="IPR034154">
    <property type="entry name" value="TOPRIM_DnaG/twinkle"/>
</dbReference>
<dbReference type="eggNOG" id="COG0305">
    <property type="taxonomic scope" value="Bacteria"/>
</dbReference>
<dbReference type="Gene3D" id="3.40.1360.10">
    <property type="match status" value="1"/>
</dbReference>
<dbReference type="PROSITE" id="PS50880">
    <property type="entry name" value="TOPRIM"/>
    <property type="match status" value="1"/>
</dbReference>
<dbReference type="AlphaFoldDB" id="H8FT95"/>
<comment type="caution">
    <text evidence="3">The sequence shown here is derived from an EMBL/GenBank/DDBJ whole genome shotgun (WGS) entry which is preliminary data.</text>
</comment>
<evidence type="ECO:0000259" key="2">
    <source>
        <dbReference type="PROSITE" id="PS51199"/>
    </source>
</evidence>
<dbReference type="SUPFAM" id="SSF57783">
    <property type="entry name" value="Zinc beta-ribbon"/>
    <property type="match status" value="1"/>
</dbReference>
<dbReference type="SMART" id="SM00493">
    <property type="entry name" value="TOPRIM"/>
    <property type="match status" value="1"/>
</dbReference>
<dbReference type="STRING" id="1150626.PHAMO_280117"/>
<protein>
    <submittedName>
        <fullName evidence="3">Phage related helicase</fullName>
    </submittedName>
</protein>
<dbReference type="InterPro" id="IPR007694">
    <property type="entry name" value="DNA_helicase_DnaB-like_C"/>
</dbReference>
<dbReference type="GO" id="GO:0043139">
    <property type="term" value="F:5'-3' DNA helicase activity"/>
    <property type="evidence" value="ECO:0007669"/>
    <property type="project" value="InterPro"/>
</dbReference>
<evidence type="ECO:0000313" key="4">
    <source>
        <dbReference type="Proteomes" id="UP000004169"/>
    </source>
</evidence>
<keyword evidence="3" id="KW-0067">ATP-binding</keyword>
<dbReference type="PROSITE" id="PS51199">
    <property type="entry name" value="SF4_HELICASE"/>
    <property type="match status" value="1"/>
</dbReference>
<dbReference type="GO" id="GO:0003697">
    <property type="term" value="F:single-stranded DNA binding"/>
    <property type="evidence" value="ECO:0007669"/>
    <property type="project" value="InterPro"/>
</dbReference>
<dbReference type="SUPFAM" id="SSF56731">
    <property type="entry name" value="DNA primase core"/>
    <property type="match status" value="1"/>
</dbReference>
<dbReference type="InterPro" id="IPR006171">
    <property type="entry name" value="TOPRIM_dom"/>
</dbReference>
<dbReference type="Proteomes" id="UP000004169">
    <property type="component" value="Unassembled WGS sequence"/>
</dbReference>
<sequence length="611" mass="67666">MSDITAIKRALVDRAPEVAEHLLPRGRKMGREWTVGSVGGEPGESLKVCVQGAKAGTWCDFAEGGEGGDLIDLWRAVKRQPLPEALDDIRNWLGIERPRFEKPAKAWRRPDRPKCAAPKSDVLAYLTGERGLSEDAVRAYRVGEQGRTIVFPSLLPDGTLAFVKFLGIDRSPEGKKITRVEAGCEPVLFGWQAIDRNAREIVITEGEIDALTAWDFGIPALSVPFGGGIGAKQAWIESEFERLGQFEVIYLALDNDREGELAAGEIANRLGRHRCRRVILPRKDLNECRKAGLSAEEIRECFAAARTLDPPELRRAGEFTEDVLRLFWPTDDQEPGYRLPFAKIGDKLVFRPGELSIWTGPSGAGKSQVLSHALVAMGDQGARVCLASLEMAPRQSLKRMVKQAGNVDRPTEPFLRVVMDWLDGWCWVFALVGKVSVAKLLEIFEYARARYGCDVFVIDSLMRLGIGSEDYEGQEKAVFEIVTWAVEKAVHVHLVAHARKADRASGGVPELEDVKGASEIGANAFNILGVWRNRKLEDEIKAAEVSGDQNALAPLADKPPVLLNVAKQRNGDWEGKIGLWFNQATYQYRSAHDDRFGHQFVETPAGWRAPA</sequence>
<keyword evidence="4" id="KW-1185">Reference proteome</keyword>
<dbReference type="Gene3D" id="3.40.50.300">
    <property type="entry name" value="P-loop containing nucleotide triphosphate hydrolases"/>
    <property type="match status" value="1"/>
</dbReference>